<keyword evidence="5 8" id="KW-0812">Transmembrane</keyword>
<dbReference type="PANTHER" id="PTHR30330">
    <property type="entry name" value="AGSS FAMILY TRANSPORTER, SODIUM-ALANINE"/>
    <property type="match status" value="1"/>
</dbReference>
<comment type="subcellular location">
    <subcellularLocation>
        <location evidence="1 8">Cell membrane</location>
        <topology evidence="1 8">Multi-pass membrane protein</topology>
    </subcellularLocation>
</comment>
<evidence type="ECO:0000313" key="11">
    <source>
        <dbReference type="Proteomes" id="UP001589862"/>
    </source>
</evidence>
<keyword evidence="8" id="KW-0769">Symport</keyword>
<evidence type="ECO:0000256" key="9">
    <source>
        <dbReference type="SAM" id="MobiDB-lite"/>
    </source>
</evidence>
<feature type="transmembrane region" description="Helical" evidence="8">
    <location>
        <begin position="335"/>
        <end position="356"/>
    </location>
</feature>
<evidence type="ECO:0000256" key="3">
    <source>
        <dbReference type="ARBA" id="ARBA00022448"/>
    </source>
</evidence>
<feature type="transmembrane region" description="Helical" evidence="8">
    <location>
        <begin position="172"/>
        <end position="192"/>
    </location>
</feature>
<keyword evidence="7 8" id="KW-0472">Membrane</keyword>
<protein>
    <submittedName>
        <fullName evidence="10">Alanine/glycine:cation symporter family protein</fullName>
    </submittedName>
</protein>
<feature type="transmembrane region" description="Helical" evidence="8">
    <location>
        <begin position="12"/>
        <end position="32"/>
    </location>
</feature>
<comment type="similarity">
    <text evidence="2 8">Belongs to the alanine or glycine:cation symporter (AGCS) (TC 2.A.25) family.</text>
</comment>
<sequence>MSATSVDESIQNIFGPIVDFLETIVFFAVPIGDAELPLLVVWLISAGIFLTFWLRIRPIRDAKLSFKIIKGHYSRHSDPGQVTSFQALATELSGTIGLGNIAGVAVAISLGGPGATLWIILAGLLGMAVKMAEATLGQKYRTVHADGSVSGGPMYYLRDGLKSIGRPKLGKFLGLFYAAGMMIAVLGAGNIFQANQVTAQLVNVTGGTDSPLYGQGWIVGLVLALVAGVVIIGGIKSIARMTSRITPIMAVLYVLCVLLILAINIGQIPAAIATIFSSAFTGAGVTGGIIGVAIIGIQRAVFSNAAGTGTAAMAHAASKNKRPAEEGLVAAWEPFIDSVVICTMTALAIIVTGVYQDTTSDGVAMTTDAFNTVHDAFSILLTVSIALFGFSTILSFSYYGRKTTGYVFNQSKIAERAYDVVYVVFIVIGASVSLDMVVRFSDAMFFLVTVPNMLGIYFLAKVLRKEVFDHRVGCQTGQIPVVPLGERSTILGAKMSEKIDKNGGSQPSGGADKDPVSANASDR</sequence>
<keyword evidence="3 8" id="KW-0813">Transport</keyword>
<feature type="transmembrane region" description="Helical" evidence="8">
    <location>
        <begin position="212"/>
        <end position="233"/>
    </location>
</feature>
<evidence type="ECO:0000313" key="10">
    <source>
        <dbReference type="EMBL" id="MFC0582314.1"/>
    </source>
</evidence>
<dbReference type="InterPro" id="IPR001463">
    <property type="entry name" value="Na/Ala_symport"/>
</dbReference>
<feature type="transmembrane region" description="Helical" evidence="8">
    <location>
        <begin position="245"/>
        <end position="265"/>
    </location>
</feature>
<feature type="compositionally biased region" description="Basic and acidic residues" evidence="9">
    <location>
        <begin position="511"/>
        <end position="523"/>
    </location>
</feature>
<dbReference type="PANTHER" id="PTHR30330:SF3">
    <property type="entry name" value="TRANSCRIPTIONAL REGULATOR, LRP FAMILY"/>
    <property type="match status" value="1"/>
</dbReference>
<name>A0ABV6PB10_9MICC</name>
<keyword evidence="11" id="KW-1185">Reference proteome</keyword>
<evidence type="ECO:0000256" key="8">
    <source>
        <dbReference type="RuleBase" id="RU363064"/>
    </source>
</evidence>
<dbReference type="EMBL" id="JBHLUB010000029">
    <property type="protein sequence ID" value="MFC0582314.1"/>
    <property type="molecule type" value="Genomic_DNA"/>
</dbReference>
<gene>
    <name evidence="10" type="ORF">ACFFFR_07965</name>
</gene>
<feature type="transmembrane region" description="Helical" evidence="8">
    <location>
        <begin position="271"/>
        <end position="295"/>
    </location>
</feature>
<dbReference type="Pfam" id="PF01235">
    <property type="entry name" value="Na_Ala_symp"/>
    <property type="match status" value="1"/>
</dbReference>
<accession>A0ABV6PB10</accession>
<dbReference type="NCBIfam" id="TIGR00835">
    <property type="entry name" value="agcS"/>
    <property type="match status" value="1"/>
</dbReference>
<feature type="transmembrane region" description="Helical" evidence="8">
    <location>
        <begin position="38"/>
        <end position="56"/>
    </location>
</feature>
<dbReference type="Proteomes" id="UP001589862">
    <property type="component" value="Unassembled WGS sequence"/>
</dbReference>
<keyword evidence="6 8" id="KW-1133">Transmembrane helix</keyword>
<proteinExistence type="inferred from homology"/>
<evidence type="ECO:0000256" key="6">
    <source>
        <dbReference type="ARBA" id="ARBA00022989"/>
    </source>
</evidence>
<comment type="caution">
    <text evidence="10">The sequence shown here is derived from an EMBL/GenBank/DDBJ whole genome shotgun (WGS) entry which is preliminary data.</text>
</comment>
<evidence type="ECO:0000256" key="7">
    <source>
        <dbReference type="ARBA" id="ARBA00023136"/>
    </source>
</evidence>
<evidence type="ECO:0000256" key="5">
    <source>
        <dbReference type="ARBA" id="ARBA00022692"/>
    </source>
</evidence>
<evidence type="ECO:0000256" key="2">
    <source>
        <dbReference type="ARBA" id="ARBA00009261"/>
    </source>
</evidence>
<organism evidence="10 11">
    <name type="scientific">Micrococcoides hystricis</name>
    <dbReference type="NCBI Taxonomy" id="1572761"/>
    <lineage>
        <taxon>Bacteria</taxon>
        <taxon>Bacillati</taxon>
        <taxon>Actinomycetota</taxon>
        <taxon>Actinomycetes</taxon>
        <taxon>Micrococcales</taxon>
        <taxon>Micrococcaceae</taxon>
        <taxon>Micrococcoides</taxon>
    </lineage>
</organism>
<reference evidence="10 11" key="1">
    <citation type="submission" date="2024-09" db="EMBL/GenBank/DDBJ databases">
        <authorList>
            <person name="Sun Q."/>
            <person name="Mori K."/>
        </authorList>
    </citation>
    <scope>NUCLEOTIDE SEQUENCE [LARGE SCALE GENOMIC DNA]</scope>
    <source>
        <strain evidence="10 11">NCAIM B.02604</strain>
    </source>
</reference>
<evidence type="ECO:0000256" key="1">
    <source>
        <dbReference type="ARBA" id="ARBA00004651"/>
    </source>
</evidence>
<dbReference type="RefSeq" id="WP_377459373.1">
    <property type="nucleotide sequence ID" value="NZ_JBHLUB010000029.1"/>
</dbReference>
<dbReference type="Gene3D" id="1.20.1740.10">
    <property type="entry name" value="Amino acid/polyamine transporter I"/>
    <property type="match status" value="1"/>
</dbReference>
<evidence type="ECO:0000256" key="4">
    <source>
        <dbReference type="ARBA" id="ARBA00022475"/>
    </source>
</evidence>
<feature type="transmembrane region" description="Helical" evidence="8">
    <location>
        <begin position="376"/>
        <end position="399"/>
    </location>
</feature>
<feature type="transmembrane region" description="Helical" evidence="8">
    <location>
        <begin position="444"/>
        <end position="463"/>
    </location>
</feature>
<dbReference type="PRINTS" id="PR00175">
    <property type="entry name" value="NAALASMPORT"/>
</dbReference>
<feature type="region of interest" description="Disordered" evidence="9">
    <location>
        <begin position="498"/>
        <end position="523"/>
    </location>
</feature>
<keyword evidence="4 8" id="KW-1003">Cell membrane</keyword>
<feature type="transmembrane region" description="Helical" evidence="8">
    <location>
        <begin position="420"/>
        <end position="438"/>
    </location>
</feature>